<protein>
    <recommendedName>
        <fullName evidence="4">DUF1294 domain-containing protein</fullName>
    </recommendedName>
</protein>
<evidence type="ECO:0000313" key="2">
    <source>
        <dbReference type="EMBL" id="AQS53075.1"/>
    </source>
</evidence>
<feature type="transmembrane region" description="Helical" evidence="1">
    <location>
        <begin position="35"/>
        <end position="56"/>
    </location>
</feature>
<dbReference type="Proteomes" id="UP000188993">
    <property type="component" value="Chromosome"/>
</dbReference>
<gene>
    <name evidence="2" type="ORF">BW727_100682</name>
</gene>
<evidence type="ECO:0008006" key="4">
    <source>
        <dbReference type="Google" id="ProtNLM"/>
    </source>
</evidence>
<evidence type="ECO:0000256" key="1">
    <source>
        <dbReference type="SAM" id="Phobius"/>
    </source>
</evidence>
<name>A0A1S6INE7_9LACT</name>
<reference evidence="2 3" key="1">
    <citation type="journal article" date="2014" name="Int. J. Syst. Evol. Microbiol.">
        <title>Jeotgalibaca dankookensis gen. nov., sp. nov., a member of the family Carnobacteriaceae, isolated from seujeot (Korean traditional food).</title>
        <authorList>
            <person name="Lee D.G."/>
            <person name="Trujillo M.E."/>
            <person name="Kang H."/>
            <person name="Ahn T.Y."/>
        </authorList>
    </citation>
    <scope>NUCLEOTIDE SEQUENCE [LARGE SCALE GENOMIC DNA]</scope>
    <source>
        <strain evidence="2 3">EX-07</strain>
    </source>
</reference>
<proteinExistence type="predicted"/>
<dbReference type="InterPro" id="IPR010718">
    <property type="entry name" value="DUF1294"/>
</dbReference>
<dbReference type="STRING" id="708126.BW727_100682"/>
<dbReference type="OrthoDB" id="1698854at2"/>
<keyword evidence="1" id="KW-0472">Membrane</keyword>
<dbReference type="RefSeq" id="WP_149025716.1">
    <property type="nucleotide sequence ID" value="NZ_CP019728.1"/>
</dbReference>
<dbReference type="EMBL" id="CP019728">
    <property type="protein sequence ID" value="AQS53075.1"/>
    <property type="molecule type" value="Genomic_DNA"/>
</dbReference>
<dbReference type="Pfam" id="PF06961">
    <property type="entry name" value="DUF1294"/>
    <property type="match status" value="1"/>
</dbReference>
<dbReference type="KEGG" id="jda:BW727_100682"/>
<accession>A0A1S6INE7</accession>
<dbReference type="AlphaFoldDB" id="A0A1S6INE7"/>
<keyword evidence="1" id="KW-1133">Transmembrane helix</keyword>
<evidence type="ECO:0000313" key="3">
    <source>
        <dbReference type="Proteomes" id="UP000188993"/>
    </source>
</evidence>
<sequence>MISWLIFANSWLFGLMYIDKKKASKRQWRIPERTLLILGILGGAFGGLFGMIVFRHKTKHTYFYWIYGSMITIWLGFIFRFYN</sequence>
<feature type="transmembrane region" description="Helical" evidence="1">
    <location>
        <begin position="62"/>
        <end position="82"/>
    </location>
</feature>
<keyword evidence="3" id="KW-1185">Reference proteome</keyword>
<keyword evidence="1" id="KW-0812">Transmembrane</keyword>
<organism evidence="2 3">
    <name type="scientific">Jeotgalibaca dankookensis</name>
    <dbReference type="NCBI Taxonomy" id="708126"/>
    <lineage>
        <taxon>Bacteria</taxon>
        <taxon>Bacillati</taxon>
        <taxon>Bacillota</taxon>
        <taxon>Bacilli</taxon>
        <taxon>Lactobacillales</taxon>
        <taxon>Carnobacteriaceae</taxon>
        <taxon>Jeotgalibaca</taxon>
    </lineage>
</organism>